<feature type="chain" id="PRO_5014187626" description="Secreted protein" evidence="1">
    <location>
        <begin position="24"/>
        <end position="163"/>
    </location>
</feature>
<evidence type="ECO:0000313" key="3">
    <source>
        <dbReference type="Proteomes" id="UP000233551"/>
    </source>
</evidence>
<evidence type="ECO:0000256" key="1">
    <source>
        <dbReference type="SAM" id="SignalP"/>
    </source>
</evidence>
<evidence type="ECO:0000313" key="2">
    <source>
        <dbReference type="EMBL" id="PKI40225.1"/>
    </source>
</evidence>
<name>A0A2I0I899_PUNGR</name>
<protein>
    <recommendedName>
        <fullName evidence="4">Secreted protein</fullName>
    </recommendedName>
</protein>
<sequence>MRKSGVLMVFFFLPSCLLLFKSSEIICSSINYGWTHGSNSTLRAAFRHFLSFGSLAESCSSCKFHFPDKVDSENSTVVDFIGRRLGDGSGARATDLVVAAAHMVVEDLVSVAGHVAALEGLVAVVGDVVVVVAVTHHPAQVEIFFTTTTTVAAVAESVAESGL</sequence>
<keyword evidence="3" id="KW-1185">Reference proteome</keyword>
<proteinExistence type="predicted"/>
<dbReference type="AlphaFoldDB" id="A0A2I0I899"/>
<evidence type="ECO:0008006" key="4">
    <source>
        <dbReference type="Google" id="ProtNLM"/>
    </source>
</evidence>
<gene>
    <name evidence="2" type="ORF">CRG98_039382</name>
</gene>
<accession>A0A2I0I899</accession>
<keyword evidence="1" id="KW-0732">Signal</keyword>
<comment type="caution">
    <text evidence="2">The sequence shown here is derived from an EMBL/GenBank/DDBJ whole genome shotgun (WGS) entry which is preliminary data.</text>
</comment>
<reference evidence="2 3" key="1">
    <citation type="submission" date="2017-11" db="EMBL/GenBank/DDBJ databases">
        <title>De-novo sequencing of pomegranate (Punica granatum L.) genome.</title>
        <authorList>
            <person name="Akparov Z."/>
            <person name="Amiraslanov A."/>
            <person name="Hajiyeva S."/>
            <person name="Abbasov M."/>
            <person name="Kaur K."/>
            <person name="Hamwieh A."/>
            <person name="Solovyev V."/>
            <person name="Salamov A."/>
            <person name="Braich B."/>
            <person name="Kosarev P."/>
            <person name="Mahmoud A."/>
            <person name="Hajiyev E."/>
            <person name="Babayeva S."/>
            <person name="Izzatullayeva V."/>
            <person name="Mammadov A."/>
            <person name="Mammadov A."/>
            <person name="Sharifova S."/>
            <person name="Ojaghi J."/>
            <person name="Eynullazada K."/>
            <person name="Bayramov B."/>
            <person name="Abdulazimova A."/>
            <person name="Shahmuradov I."/>
        </authorList>
    </citation>
    <scope>NUCLEOTIDE SEQUENCE [LARGE SCALE GENOMIC DNA]</scope>
    <source>
        <strain evidence="3">cv. AG2017</strain>
        <tissue evidence="2">Leaf</tissue>
    </source>
</reference>
<feature type="signal peptide" evidence="1">
    <location>
        <begin position="1"/>
        <end position="23"/>
    </location>
</feature>
<dbReference type="Proteomes" id="UP000233551">
    <property type="component" value="Unassembled WGS sequence"/>
</dbReference>
<dbReference type="EMBL" id="PGOL01003643">
    <property type="protein sequence ID" value="PKI40225.1"/>
    <property type="molecule type" value="Genomic_DNA"/>
</dbReference>
<organism evidence="2 3">
    <name type="scientific">Punica granatum</name>
    <name type="common">Pomegranate</name>
    <dbReference type="NCBI Taxonomy" id="22663"/>
    <lineage>
        <taxon>Eukaryota</taxon>
        <taxon>Viridiplantae</taxon>
        <taxon>Streptophyta</taxon>
        <taxon>Embryophyta</taxon>
        <taxon>Tracheophyta</taxon>
        <taxon>Spermatophyta</taxon>
        <taxon>Magnoliopsida</taxon>
        <taxon>eudicotyledons</taxon>
        <taxon>Gunneridae</taxon>
        <taxon>Pentapetalae</taxon>
        <taxon>rosids</taxon>
        <taxon>malvids</taxon>
        <taxon>Myrtales</taxon>
        <taxon>Lythraceae</taxon>
        <taxon>Punica</taxon>
    </lineage>
</organism>